<name>M1X1K3_9NOST</name>
<dbReference type="EMBL" id="CAIY01000085">
    <property type="protein sequence ID" value="CCH68263.1"/>
    <property type="molecule type" value="Genomic_DNA"/>
</dbReference>
<sequence>MVQKLNKLVKIKLIDELDKAAEPYTPRNISMDKSTSAIGSYLSF</sequence>
<comment type="caution">
    <text evidence="1">The sequence shown here is derived from an EMBL/GenBank/DDBJ whole genome shotgun (WGS) entry which is preliminary data.</text>
</comment>
<dbReference type="Proteomes" id="UP000053051">
    <property type="component" value="Unassembled WGS sequence"/>
</dbReference>
<reference evidence="2" key="2">
    <citation type="submission" date="2016-01" db="EMBL/GenBank/DDBJ databases">
        <title>Diatom-associated endosymboitic cyanobacterium lacks core nitrogen metabolism enzymes.</title>
        <authorList>
            <person name="Hilton J.A."/>
            <person name="Foster R.A."/>
            <person name="Tripp H.J."/>
            <person name="Carter B.J."/>
            <person name="Zehr J.P."/>
            <person name="Villareal T.A."/>
        </authorList>
    </citation>
    <scope>NUCLEOTIDE SEQUENCE [LARGE SCALE GENOMIC DNA]</scope>
    <source>
        <strain evidence="2">HH01</strain>
    </source>
</reference>
<proteinExistence type="predicted"/>
<gene>
    <name evidence="1" type="ORF">RINTHH_21080</name>
</gene>
<dbReference type="AlphaFoldDB" id="M1X1K3"/>
<evidence type="ECO:0000313" key="2">
    <source>
        <dbReference type="Proteomes" id="UP000053051"/>
    </source>
</evidence>
<protein>
    <submittedName>
        <fullName evidence="1">Uncharacterized protein</fullName>
    </submittedName>
</protein>
<keyword evidence="2" id="KW-1185">Reference proteome</keyword>
<organism evidence="1 2">
    <name type="scientific">Richelia intracellularis HH01</name>
    <dbReference type="NCBI Taxonomy" id="1165094"/>
    <lineage>
        <taxon>Bacteria</taxon>
        <taxon>Bacillati</taxon>
        <taxon>Cyanobacteriota</taxon>
        <taxon>Cyanophyceae</taxon>
        <taxon>Nostocales</taxon>
        <taxon>Nostocaceae</taxon>
        <taxon>Richelia</taxon>
    </lineage>
</organism>
<accession>M1X1K3</accession>
<reference evidence="1 2" key="1">
    <citation type="submission" date="2012-05" db="EMBL/GenBank/DDBJ databases">
        <authorList>
            <person name="Hilton J."/>
        </authorList>
    </citation>
    <scope>NUCLEOTIDE SEQUENCE [LARGE SCALE GENOMIC DNA]</scope>
    <source>
        <strain evidence="1 2">HH01</strain>
    </source>
</reference>
<evidence type="ECO:0000313" key="1">
    <source>
        <dbReference type="EMBL" id="CCH68263.1"/>
    </source>
</evidence>